<dbReference type="SUPFAM" id="SSF56935">
    <property type="entry name" value="Porins"/>
    <property type="match status" value="1"/>
</dbReference>
<sequence length="63" mass="6820">NAQNYFDLTGAYNVTDNVRVTAGVKNIFDKEPPVPLSGGNFFGTVSEYDAVGRSFGATVRARF</sequence>
<name>A0A3B0SIP3_9ZZZZ</name>
<dbReference type="InterPro" id="IPR010917">
    <property type="entry name" value="TonB_rcpt_CS"/>
</dbReference>
<keyword evidence="4" id="KW-0472">Membrane</keyword>
<protein>
    <submittedName>
        <fullName evidence="6">Uncharacterized protein</fullName>
    </submittedName>
</protein>
<evidence type="ECO:0000313" key="6">
    <source>
        <dbReference type="EMBL" id="VAW02292.1"/>
    </source>
</evidence>
<organism evidence="6">
    <name type="scientific">hydrothermal vent metagenome</name>
    <dbReference type="NCBI Taxonomy" id="652676"/>
    <lineage>
        <taxon>unclassified sequences</taxon>
        <taxon>metagenomes</taxon>
        <taxon>ecological metagenomes</taxon>
    </lineage>
</organism>
<evidence type="ECO:0000256" key="3">
    <source>
        <dbReference type="ARBA" id="ARBA00022692"/>
    </source>
</evidence>
<dbReference type="PROSITE" id="PS52016">
    <property type="entry name" value="TONB_DEPENDENT_REC_3"/>
    <property type="match status" value="1"/>
</dbReference>
<dbReference type="GO" id="GO:0009279">
    <property type="term" value="C:cell outer membrane"/>
    <property type="evidence" value="ECO:0007669"/>
    <property type="project" value="UniProtKB-SubCell"/>
</dbReference>
<evidence type="ECO:0000256" key="5">
    <source>
        <dbReference type="ARBA" id="ARBA00023237"/>
    </source>
</evidence>
<dbReference type="AlphaFoldDB" id="A0A3B0SIP3"/>
<comment type="subcellular location">
    <subcellularLocation>
        <location evidence="1">Cell outer membrane</location>
        <topology evidence="1">Multi-pass membrane protein</topology>
    </subcellularLocation>
</comment>
<accession>A0A3B0SIP3</accession>
<proteinExistence type="predicted"/>
<reference evidence="6" key="1">
    <citation type="submission" date="2018-06" db="EMBL/GenBank/DDBJ databases">
        <authorList>
            <person name="Zhirakovskaya E."/>
        </authorList>
    </citation>
    <scope>NUCLEOTIDE SEQUENCE</scope>
</reference>
<evidence type="ECO:0000256" key="2">
    <source>
        <dbReference type="ARBA" id="ARBA00022448"/>
    </source>
</evidence>
<keyword evidence="5" id="KW-0998">Cell outer membrane</keyword>
<feature type="non-terminal residue" evidence="6">
    <location>
        <position position="1"/>
    </location>
</feature>
<evidence type="ECO:0000256" key="4">
    <source>
        <dbReference type="ARBA" id="ARBA00023136"/>
    </source>
</evidence>
<evidence type="ECO:0000256" key="1">
    <source>
        <dbReference type="ARBA" id="ARBA00004571"/>
    </source>
</evidence>
<keyword evidence="2" id="KW-0813">Transport</keyword>
<dbReference type="InterPro" id="IPR039426">
    <property type="entry name" value="TonB-dep_rcpt-like"/>
</dbReference>
<dbReference type="Gene3D" id="2.40.170.20">
    <property type="entry name" value="TonB-dependent receptor, beta-barrel domain"/>
    <property type="match status" value="1"/>
</dbReference>
<dbReference type="PROSITE" id="PS01156">
    <property type="entry name" value="TONB_DEPENDENT_REC_2"/>
    <property type="match status" value="1"/>
</dbReference>
<keyword evidence="3" id="KW-0812">Transmembrane</keyword>
<dbReference type="EMBL" id="UOEH01000361">
    <property type="protein sequence ID" value="VAW02292.1"/>
    <property type="molecule type" value="Genomic_DNA"/>
</dbReference>
<gene>
    <name evidence="6" type="ORF">MNBD_ALPHA05-2384</name>
</gene>
<dbReference type="InterPro" id="IPR036942">
    <property type="entry name" value="Beta-barrel_TonB_sf"/>
</dbReference>